<dbReference type="EMBL" id="JAUEPU010000025">
    <property type="protein sequence ID" value="KAK0493373.1"/>
    <property type="molecule type" value="Genomic_DNA"/>
</dbReference>
<accession>A0AA39Q241</accession>
<gene>
    <name evidence="1" type="ORF">EDD18DRAFT_1024394</name>
</gene>
<name>A0AA39Q241_9AGAR</name>
<feature type="non-terminal residue" evidence="1">
    <location>
        <position position="368"/>
    </location>
</feature>
<feature type="non-terminal residue" evidence="1">
    <location>
        <position position="1"/>
    </location>
</feature>
<evidence type="ECO:0000313" key="2">
    <source>
        <dbReference type="Proteomes" id="UP001175228"/>
    </source>
</evidence>
<sequence>LLDLFNTTLRTSHTLDTPSLCSVLEGCIKNNYDFGTAYGRLRIIWSADIYGSIQDNLRWYEARDRRSRQEALVGNQIVKPHLQPRRVWDLYANRVVPLKTCIQPISHAWVDAKDRVDVQTPINGYAWPVPIPTDANLDLIRIEMLNLGVEYTWLDVLCLKQKNGTREDLRNEEWKLDVPTIGLVYRGNKVVIYLSGLGRPLTLKEGDLESDRCWFKRAWTLQEGGEERIFAGDMPDGPLHAESMDEGDTGIMTRFQKHLKAIKAIHPASEWSSLSPGMFGMLSEMQNRVSTNPIDRVAGLAIPLLSWMLPAYHESEPLEDAWTVLVNVMHEGNRGELFFWYPEQGDAGKKWRPSWEQVMTKLLPANEI</sequence>
<dbReference type="AlphaFoldDB" id="A0AA39Q241"/>
<keyword evidence="2" id="KW-1185">Reference proteome</keyword>
<organism evidence="1 2">
    <name type="scientific">Armillaria luteobubalina</name>
    <dbReference type="NCBI Taxonomy" id="153913"/>
    <lineage>
        <taxon>Eukaryota</taxon>
        <taxon>Fungi</taxon>
        <taxon>Dikarya</taxon>
        <taxon>Basidiomycota</taxon>
        <taxon>Agaricomycotina</taxon>
        <taxon>Agaricomycetes</taxon>
        <taxon>Agaricomycetidae</taxon>
        <taxon>Agaricales</taxon>
        <taxon>Marasmiineae</taxon>
        <taxon>Physalacriaceae</taxon>
        <taxon>Armillaria</taxon>
    </lineage>
</organism>
<reference evidence="1" key="1">
    <citation type="submission" date="2023-06" db="EMBL/GenBank/DDBJ databases">
        <authorList>
            <consortium name="Lawrence Berkeley National Laboratory"/>
            <person name="Ahrendt S."/>
            <person name="Sahu N."/>
            <person name="Indic B."/>
            <person name="Wong-Bajracharya J."/>
            <person name="Merenyi Z."/>
            <person name="Ke H.-M."/>
            <person name="Monk M."/>
            <person name="Kocsube S."/>
            <person name="Drula E."/>
            <person name="Lipzen A."/>
            <person name="Balint B."/>
            <person name="Henrissat B."/>
            <person name="Andreopoulos B."/>
            <person name="Martin F.M."/>
            <person name="Harder C.B."/>
            <person name="Rigling D."/>
            <person name="Ford K.L."/>
            <person name="Foster G.D."/>
            <person name="Pangilinan J."/>
            <person name="Papanicolaou A."/>
            <person name="Barry K."/>
            <person name="LaButti K."/>
            <person name="Viragh M."/>
            <person name="Koriabine M."/>
            <person name="Yan M."/>
            <person name="Riley R."/>
            <person name="Champramary S."/>
            <person name="Plett K.L."/>
            <person name="Tsai I.J."/>
            <person name="Slot J."/>
            <person name="Sipos G."/>
            <person name="Plett J."/>
            <person name="Nagy L.G."/>
            <person name="Grigoriev I.V."/>
        </authorList>
    </citation>
    <scope>NUCLEOTIDE SEQUENCE</scope>
    <source>
        <strain evidence="1">HWK02</strain>
    </source>
</reference>
<proteinExistence type="predicted"/>
<evidence type="ECO:0008006" key="3">
    <source>
        <dbReference type="Google" id="ProtNLM"/>
    </source>
</evidence>
<comment type="caution">
    <text evidence="1">The sequence shown here is derived from an EMBL/GenBank/DDBJ whole genome shotgun (WGS) entry which is preliminary data.</text>
</comment>
<evidence type="ECO:0000313" key="1">
    <source>
        <dbReference type="EMBL" id="KAK0493373.1"/>
    </source>
</evidence>
<protein>
    <recommendedName>
        <fullName evidence="3">Heterokaryon incompatibility domain-containing protein</fullName>
    </recommendedName>
</protein>
<dbReference type="Proteomes" id="UP001175228">
    <property type="component" value="Unassembled WGS sequence"/>
</dbReference>